<organism evidence="1 2">
    <name type="scientific">Acorus calamus</name>
    <name type="common">Sweet flag</name>
    <dbReference type="NCBI Taxonomy" id="4465"/>
    <lineage>
        <taxon>Eukaryota</taxon>
        <taxon>Viridiplantae</taxon>
        <taxon>Streptophyta</taxon>
        <taxon>Embryophyta</taxon>
        <taxon>Tracheophyta</taxon>
        <taxon>Spermatophyta</taxon>
        <taxon>Magnoliopsida</taxon>
        <taxon>Liliopsida</taxon>
        <taxon>Acoraceae</taxon>
        <taxon>Acorus</taxon>
    </lineage>
</organism>
<evidence type="ECO:0000313" key="1">
    <source>
        <dbReference type="EMBL" id="KAK1320364.1"/>
    </source>
</evidence>
<gene>
    <name evidence="1" type="ORF">QJS10_CPA03g00091</name>
</gene>
<accession>A0AAV9F541</accession>
<dbReference type="EMBL" id="JAUJYO010000003">
    <property type="protein sequence ID" value="KAK1320364.1"/>
    <property type="molecule type" value="Genomic_DNA"/>
</dbReference>
<protein>
    <submittedName>
        <fullName evidence="1">Uncharacterized protein</fullName>
    </submittedName>
</protein>
<evidence type="ECO:0000313" key="2">
    <source>
        <dbReference type="Proteomes" id="UP001180020"/>
    </source>
</evidence>
<dbReference type="Proteomes" id="UP001180020">
    <property type="component" value="Unassembled WGS sequence"/>
</dbReference>
<sequence>MSQIHGIICPIFIDGYALDLWGEHFYDSRRNMSWIHVGVMGGVLSVSHSLRNMI</sequence>
<keyword evidence="2" id="KW-1185">Reference proteome</keyword>
<name>A0AAV9F541_ACOCL</name>
<proteinExistence type="predicted"/>
<comment type="caution">
    <text evidence="1">The sequence shown here is derived from an EMBL/GenBank/DDBJ whole genome shotgun (WGS) entry which is preliminary data.</text>
</comment>
<dbReference type="AlphaFoldDB" id="A0AAV9F541"/>
<reference evidence="1" key="2">
    <citation type="submission" date="2023-06" db="EMBL/GenBank/DDBJ databases">
        <authorList>
            <person name="Ma L."/>
            <person name="Liu K.-W."/>
            <person name="Li Z."/>
            <person name="Hsiao Y.-Y."/>
            <person name="Qi Y."/>
            <person name="Fu T."/>
            <person name="Tang G."/>
            <person name="Zhang D."/>
            <person name="Sun W.-H."/>
            <person name="Liu D.-K."/>
            <person name="Li Y."/>
            <person name="Chen G.-Z."/>
            <person name="Liu X.-D."/>
            <person name="Liao X.-Y."/>
            <person name="Jiang Y.-T."/>
            <person name="Yu X."/>
            <person name="Hao Y."/>
            <person name="Huang J."/>
            <person name="Zhao X.-W."/>
            <person name="Ke S."/>
            <person name="Chen Y.-Y."/>
            <person name="Wu W.-L."/>
            <person name="Hsu J.-L."/>
            <person name="Lin Y.-F."/>
            <person name="Huang M.-D."/>
            <person name="Li C.-Y."/>
            <person name="Huang L."/>
            <person name="Wang Z.-W."/>
            <person name="Zhao X."/>
            <person name="Zhong W.-Y."/>
            <person name="Peng D.-H."/>
            <person name="Ahmad S."/>
            <person name="Lan S."/>
            <person name="Zhang J.-S."/>
            <person name="Tsai W.-C."/>
            <person name="Van De Peer Y."/>
            <person name="Liu Z.-J."/>
        </authorList>
    </citation>
    <scope>NUCLEOTIDE SEQUENCE</scope>
    <source>
        <strain evidence="1">CP</strain>
        <tissue evidence="1">Leaves</tissue>
    </source>
</reference>
<reference evidence="1" key="1">
    <citation type="journal article" date="2023" name="Nat. Commun.">
        <title>Diploid and tetraploid genomes of Acorus and the evolution of monocots.</title>
        <authorList>
            <person name="Ma L."/>
            <person name="Liu K.W."/>
            <person name="Li Z."/>
            <person name="Hsiao Y.Y."/>
            <person name="Qi Y."/>
            <person name="Fu T."/>
            <person name="Tang G.D."/>
            <person name="Zhang D."/>
            <person name="Sun W.H."/>
            <person name="Liu D.K."/>
            <person name="Li Y."/>
            <person name="Chen G.Z."/>
            <person name="Liu X.D."/>
            <person name="Liao X.Y."/>
            <person name="Jiang Y.T."/>
            <person name="Yu X."/>
            <person name="Hao Y."/>
            <person name="Huang J."/>
            <person name="Zhao X.W."/>
            <person name="Ke S."/>
            <person name="Chen Y.Y."/>
            <person name="Wu W.L."/>
            <person name="Hsu J.L."/>
            <person name="Lin Y.F."/>
            <person name="Huang M.D."/>
            <person name="Li C.Y."/>
            <person name="Huang L."/>
            <person name="Wang Z.W."/>
            <person name="Zhao X."/>
            <person name="Zhong W.Y."/>
            <person name="Peng D.H."/>
            <person name="Ahmad S."/>
            <person name="Lan S."/>
            <person name="Zhang J.S."/>
            <person name="Tsai W.C."/>
            <person name="Van de Peer Y."/>
            <person name="Liu Z.J."/>
        </authorList>
    </citation>
    <scope>NUCLEOTIDE SEQUENCE</scope>
    <source>
        <strain evidence="1">CP</strain>
    </source>
</reference>